<dbReference type="SUPFAM" id="SSF51445">
    <property type="entry name" value="(Trans)glycosidases"/>
    <property type="match status" value="1"/>
</dbReference>
<protein>
    <submittedName>
        <fullName evidence="5">Beta-galactosidase</fullName>
    </submittedName>
</protein>
<dbReference type="SUPFAM" id="SSF49785">
    <property type="entry name" value="Galactose-binding domain-like"/>
    <property type="match status" value="2"/>
</dbReference>
<dbReference type="InterPro" id="IPR006102">
    <property type="entry name" value="Ig-like_GH2"/>
</dbReference>
<dbReference type="Gene3D" id="2.60.120.260">
    <property type="entry name" value="Galactose-binding domain-like"/>
    <property type="match status" value="2"/>
</dbReference>
<dbReference type="InterPro" id="IPR036156">
    <property type="entry name" value="Beta-gal/glucu_dom_sf"/>
</dbReference>
<evidence type="ECO:0000313" key="6">
    <source>
        <dbReference type="Proteomes" id="UP000266183"/>
    </source>
</evidence>
<dbReference type="EMBL" id="CP032382">
    <property type="protein sequence ID" value="AYB31961.1"/>
    <property type="molecule type" value="Genomic_DNA"/>
</dbReference>
<dbReference type="SUPFAM" id="SSF49303">
    <property type="entry name" value="beta-Galactosidase/glucuronidase domain"/>
    <property type="match status" value="1"/>
</dbReference>
<dbReference type="PRINTS" id="PR00132">
    <property type="entry name" value="GLHYDRLASE2"/>
</dbReference>
<proteinExistence type="inferred from homology"/>
<dbReference type="Gene3D" id="3.20.20.80">
    <property type="entry name" value="Glycosidases"/>
    <property type="match status" value="1"/>
</dbReference>
<dbReference type="AlphaFoldDB" id="A0A385SNN1"/>
<dbReference type="GO" id="GO:0005975">
    <property type="term" value="P:carbohydrate metabolic process"/>
    <property type="evidence" value="ECO:0007669"/>
    <property type="project" value="InterPro"/>
</dbReference>
<name>A0A385SNN1_9BACT</name>
<dbReference type="Pfam" id="PF00754">
    <property type="entry name" value="F5_F8_type_C"/>
    <property type="match status" value="1"/>
</dbReference>
<dbReference type="InterPro" id="IPR013783">
    <property type="entry name" value="Ig-like_fold"/>
</dbReference>
<keyword evidence="6" id="KW-1185">Reference proteome</keyword>
<keyword evidence="3" id="KW-0326">Glycosidase</keyword>
<dbReference type="InterPro" id="IPR051913">
    <property type="entry name" value="GH2_Domain-Containing"/>
</dbReference>
<dbReference type="KEGG" id="chk:D4L85_15930"/>
<evidence type="ECO:0000256" key="3">
    <source>
        <dbReference type="ARBA" id="ARBA00023295"/>
    </source>
</evidence>
<dbReference type="InterPro" id="IPR008979">
    <property type="entry name" value="Galactose-bd-like_sf"/>
</dbReference>
<evidence type="ECO:0000259" key="4">
    <source>
        <dbReference type="PROSITE" id="PS50022"/>
    </source>
</evidence>
<feature type="domain" description="F5/8 type C" evidence="4">
    <location>
        <begin position="716"/>
        <end position="857"/>
    </location>
</feature>
<dbReference type="PANTHER" id="PTHR42732">
    <property type="entry name" value="BETA-GALACTOSIDASE"/>
    <property type="match status" value="1"/>
</dbReference>
<dbReference type="InterPro" id="IPR000421">
    <property type="entry name" value="FA58C"/>
</dbReference>
<dbReference type="PROSITE" id="PS50022">
    <property type="entry name" value="FA58C_3"/>
    <property type="match status" value="1"/>
</dbReference>
<dbReference type="Pfam" id="PF00703">
    <property type="entry name" value="Glyco_hydro_2"/>
    <property type="match status" value="1"/>
</dbReference>
<dbReference type="Gene3D" id="2.60.40.10">
    <property type="entry name" value="Immunoglobulins"/>
    <property type="match status" value="1"/>
</dbReference>
<dbReference type="GO" id="GO:0004553">
    <property type="term" value="F:hydrolase activity, hydrolyzing O-glycosyl compounds"/>
    <property type="evidence" value="ECO:0007669"/>
    <property type="project" value="InterPro"/>
</dbReference>
<dbReference type="InterPro" id="IPR006104">
    <property type="entry name" value="Glyco_hydro_2_N"/>
</dbReference>
<sequence>MSIRTFSLLFICIFLPIVVFSRSPRKTLNFNRDWKFRIGDHAGAHKEAFDDRNWDRVGIPHSFSTPYFLETDFYVGYGWYRKEFFLTKEEFKRAISLEFEGVFQVAEVFVNGNKVGEHKGGYTGFSLEVSKHLREGKNVVAVRVNNLWNARLAPRAGEHVFSGGIYRDVKLVITDAVHVAWYGTFITCNNVDKMSADVNVVTELVNGESVTKHVLVKTELLDPSGKSVASLVERTTILPRDTAVVTQQFNKLSQPILWNLNNPQRYTAVISVMDGTDLMDVYSTRFGIRKIAWTVDKGFFLNNEHVYLRGANVHQDHAGWGDAVSNAGLFRDVKLIKDAGFNFIRGSHYPHDPAFAEACDSLGVLFWSENAFWGIGGSSENPEGYWNTNAYPPHAADRAGFDASVLQQLAEMIRISRNHPSIITWSLCNEPFFTLPATIEPLSNLLKRCVTLVHNMDPTRPAAIGGAQRPLDQTRIDRLGDIAGYNGDGATIEAFQNPGVPSVVSEYGSTIAERPGDYSPGWGDLSKDNGMELHPWRSGQAIWCAFDHGSIAGSRLARMGIIDYFRIPKRSWFWYRNNSLNIPPPAWPKPGEATALVLSSDKMVVGTDGTDDVMLTVTVVDMAGIPIANSPAVTLRVVSGPGQFPTGRSITFEPGSLIGIVDGLAAIEFRSFFAGNTEIWAESAGLITGRLKLSFTGDVTFVEGNPQNDRVGPVLLAPKEHGQRRVLVFGRNNPTFASSSNQGHGAGFATDGSPATWWEPAGEDNHPSLTVHMERGVNVSDVKLEFPSKAIWQYKVEVSDNQTDWTLVSDNMNRIRPENNVHLKVKGVKAGSYLRVSFKSSSTAKLAEIKITGTQDN</sequence>
<dbReference type="Pfam" id="PF02837">
    <property type="entry name" value="Glyco_hydro_2_N"/>
    <property type="match status" value="1"/>
</dbReference>
<accession>A0A385SNN1</accession>
<gene>
    <name evidence="5" type="ORF">D4L85_15930</name>
</gene>
<comment type="similarity">
    <text evidence="1">Belongs to the glycosyl hydrolase 2 family.</text>
</comment>
<dbReference type="InterPro" id="IPR006101">
    <property type="entry name" value="Glyco_hydro_2"/>
</dbReference>
<dbReference type="Proteomes" id="UP000266183">
    <property type="component" value="Chromosome"/>
</dbReference>
<dbReference type="InterPro" id="IPR006103">
    <property type="entry name" value="Glyco_hydro_2_cat"/>
</dbReference>
<keyword evidence="2" id="KW-0378">Hydrolase</keyword>
<dbReference type="RefSeq" id="WP_119755222.1">
    <property type="nucleotide sequence ID" value="NZ_CP032382.1"/>
</dbReference>
<organism evidence="5 6">
    <name type="scientific">Chryseolinea soli</name>
    <dbReference type="NCBI Taxonomy" id="2321403"/>
    <lineage>
        <taxon>Bacteria</taxon>
        <taxon>Pseudomonadati</taxon>
        <taxon>Bacteroidota</taxon>
        <taxon>Cytophagia</taxon>
        <taxon>Cytophagales</taxon>
        <taxon>Fulvivirgaceae</taxon>
        <taxon>Chryseolinea</taxon>
    </lineage>
</organism>
<dbReference type="PANTHER" id="PTHR42732:SF1">
    <property type="entry name" value="BETA-MANNOSIDASE"/>
    <property type="match status" value="1"/>
</dbReference>
<evidence type="ECO:0000313" key="5">
    <source>
        <dbReference type="EMBL" id="AYB31961.1"/>
    </source>
</evidence>
<dbReference type="OrthoDB" id="857501at2"/>
<dbReference type="InterPro" id="IPR017853">
    <property type="entry name" value="GH"/>
</dbReference>
<evidence type="ECO:0000256" key="2">
    <source>
        <dbReference type="ARBA" id="ARBA00022801"/>
    </source>
</evidence>
<evidence type="ECO:0000256" key="1">
    <source>
        <dbReference type="ARBA" id="ARBA00007401"/>
    </source>
</evidence>
<reference evidence="6" key="1">
    <citation type="submission" date="2018-09" db="EMBL/GenBank/DDBJ databases">
        <title>Chryseolinea sp. KIS68-18 isolated from soil.</title>
        <authorList>
            <person name="Weon H.-Y."/>
            <person name="Kwon S.-W."/>
            <person name="Lee S.A."/>
        </authorList>
    </citation>
    <scope>NUCLEOTIDE SEQUENCE [LARGE SCALE GENOMIC DNA]</scope>
    <source>
        <strain evidence="6">KIS68-18</strain>
    </source>
</reference>
<dbReference type="Pfam" id="PF02836">
    <property type="entry name" value="Glyco_hydro_2_C"/>
    <property type="match status" value="1"/>
</dbReference>